<sequence length="286" mass="31630">MPTTPTPDLRRLADQFVHFRIELNPNQEPQRGHGLDIAIGKDIQLCIGVESLSVRSTVWLAACDPGTMTRAGFPELDSKNTGTSMVLKLFPGPDGDKRRNNWVSNHYFLSEILDVGCDDPENVISIPKLIVFGTLSYKQDGKEMRVVAALMPFVEGERVHELARCPERASHVPLGDGAASSLRDLCNAMRRTRMTFGDTPGLSPHNVIAQYAKSPKAYRRAFAQGQSLGHRLLTGGLVLTNWSHIRRWTDDADQSIDFNATEKLASMIMGSMDQQGREQAGSVRIS</sequence>
<evidence type="ECO:0000313" key="1">
    <source>
        <dbReference type="EMBL" id="KAI0044683.1"/>
    </source>
</evidence>
<reference evidence="1" key="1">
    <citation type="submission" date="2021-02" db="EMBL/GenBank/DDBJ databases">
        <authorList>
            <consortium name="DOE Joint Genome Institute"/>
            <person name="Ahrendt S."/>
            <person name="Looney B.P."/>
            <person name="Miyauchi S."/>
            <person name="Morin E."/>
            <person name="Drula E."/>
            <person name="Courty P.E."/>
            <person name="Chicoki N."/>
            <person name="Fauchery L."/>
            <person name="Kohler A."/>
            <person name="Kuo A."/>
            <person name="Labutti K."/>
            <person name="Pangilinan J."/>
            <person name="Lipzen A."/>
            <person name="Riley R."/>
            <person name="Andreopoulos W."/>
            <person name="He G."/>
            <person name="Johnson J."/>
            <person name="Barry K.W."/>
            <person name="Grigoriev I.V."/>
            <person name="Nagy L."/>
            <person name="Hibbett D."/>
            <person name="Henrissat B."/>
            <person name="Matheny P.B."/>
            <person name="Labbe J."/>
            <person name="Martin F."/>
        </authorList>
    </citation>
    <scope>NUCLEOTIDE SEQUENCE</scope>
    <source>
        <strain evidence="1">FP105234-sp</strain>
    </source>
</reference>
<dbReference type="Proteomes" id="UP000814033">
    <property type="component" value="Unassembled WGS sequence"/>
</dbReference>
<protein>
    <submittedName>
        <fullName evidence="1">Uncharacterized protein</fullName>
    </submittedName>
</protein>
<name>A0ACB8RKM6_9AGAM</name>
<proteinExistence type="predicted"/>
<accession>A0ACB8RKM6</accession>
<evidence type="ECO:0000313" key="2">
    <source>
        <dbReference type="Proteomes" id="UP000814033"/>
    </source>
</evidence>
<gene>
    <name evidence="1" type="ORF">FA95DRAFT_1608353</name>
</gene>
<organism evidence="1 2">
    <name type="scientific">Auriscalpium vulgare</name>
    <dbReference type="NCBI Taxonomy" id="40419"/>
    <lineage>
        <taxon>Eukaryota</taxon>
        <taxon>Fungi</taxon>
        <taxon>Dikarya</taxon>
        <taxon>Basidiomycota</taxon>
        <taxon>Agaricomycotina</taxon>
        <taxon>Agaricomycetes</taxon>
        <taxon>Russulales</taxon>
        <taxon>Auriscalpiaceae</taxon>
        <taxon>Auriscalpium</taxon>
    </lineage>
</organism>
<dbReference type="EMBL" id="MU275975">
    <property type="protein sequence ID" value="KAI0044683.1"/>
    <property type="molecule type" value="Genomic_DNA"/>
</dbReference>
<comment type="caution">
    <text evidence="1">The sequence shown here is derived from an EMBL/GenBank/DDBJ whole genome shotgun (WGS) entry which is preliminary data.</text>
</comment>
<keyword evidence="2" id="KW-1185">Reference proteome</keyword>
<reference evidence="1" key="2">
    <citation type="journal article" date="2022" name="New Phytol.">
        <title>Evolutionary transition to the ectomycorrhizal habit in the genomes of a hyperdiverse lineage of mushroom-forming fungi.</title>
        <authorList>
            <person name="Looney B."/>
            <person name="Miyauchi S."/>
            <person name="Morin E."/>
            <person name="Drula E."/>
            <person name="Courty P.E."/>
            <person name="Kohler A."/>
            <person name="Kuo A."/>
            <person name="LaButti K."/>
            <person name="Pangilinan J."/>
            <person name="Lipzen A."/>
            <person name="Riley R."/>
            <person name="Andreopoulos W."/>
            <person name="He G."/>
            <person name="Johnson J."/>
            <person name="Nolan M."/>
            <person name="Tritt A."/>
            <person name="Barry K.W."/>
            <person name="Grigoriev I.V."/>
            <person name="Nagy L.G."/>
            <person name="Hibbett D."/>
            <person name="Henrissat B."/>
            <person name="Matheny P.B."/>
            <person name="Labbe J."/>
            <person name="Martin F.M."/>
        </authorList>
    </citation>
    <scope>NUCLEOTIDE SEQUENCE</scope>
    <source>
        <strain evidence="1">FP105234-sp</strain>
    </source>
</reference>